<gene>
    <name evidence="9" type="ORF">GCM10017083_06180</name>
</gene>
<reference evidence="9" key="2">
    <citation type="submission" date="2020-09" db="EMBL/GenBank/DDBJ databases">
        <authorList>
            <person name="Sun Q."/>
            <person name="Kim S."/>
        </authorList>
    </citation>
    <scope>NUCLEOTIDE SEQUENCE</scope>
    <source>
        <strain evidence="9">KCTC 42651</strain>
    </source>
</reference>
<evidence type="ECO:0000256" key="1">
    <source>
        <dbReference type="ARBA" id="ARBA00004141"/>
    </source>
</evidence>
<reference evidence="9" key="1">
    <citation type="journal article" date="2014" name="Int. J. Syst. Evol. Microbiol.">
        <title>Complete genome sequence of Corynebacterium casei LMG S-19264T (=DSM 44701T), isolated from a smear-ripened cheese.</title>
        <authorList>
            <consortium name="US DOE Joint Genome Institute (JGI-PGF)"/>
            <person name="Walter F."/>
            <person name="Albersmeier A."/>
            <person name="Kalinowski J."/>
            <person name="Ruckert C."/>
        </authorList>
    </citation>
    <scope>NUCLEOTIDE SEQUENCE</scope>
    <source>
        <strain evidence="9">KCTC 42651</strain>
    </source>
</reference>
<dbReference type="PANTHER" id="PTHR43731:SF14">
    <property type="entry name" value="PRESENILIN-ASSOCIATED RHOMBOID-LIKE PROTEIN, MITOCHONDRIAL"/>
    <property type="match status" value="1"/>
</dbReference>
<dbReference type="InterPro" id="IPR022764">
    <property type="entry name" value="Peptidase_S54_rhomboid_dom"/>
</dbReference>
<name>A0A919CP91_9PROT</name>
<keyword evidence="6 7" id="KW-0472">Membrane</keyword>
<comment type="subcellular location">
    <subcellularLocation>
        <location evidence="1">Membrane</location>
        <topology evidence="1">Multi-pass membrane protein</topology>
    </subcellularLocation>
</comment>
<evidence type="ECO:0000256" key="5">
    <source>
        <dbReference type="ARBA" id="ARBA00022989"/>
    </source>
</evidence>
<feature type="transmembrane region" description="Helical" evidence="7">
    <location>
        <begin position="162"/>
        <end position="183"/>
    </location>
</feature>
<evidence type="ECO:0000259" key="8">
    <source>
        <dbReference type="Pfam" id="PF01694"/>
    </source>
</evidence>
<dbReference type="GO" id="GO:0004252">
    <property type="term" value="F:serine-type endopeptidase activity"/>
    <property type="evidence" value="ECO:0007669"/>
    <property type="project" value="InterPro"/>
</dbReference>
<comment type="similarity">
    <text evidence="2">Belongs to the peptidase S54 family.</text>
</comment>
<dbReference type="RefSeq" id="WP_189987476.1">
    <property type="nucleotide sequence ID" value="NZ_BMZS01000002.1"/>
</dbReference>
<sequence length="226" mass="23547">MRRLPFATVALTLVLVAVFAWQAGLDAYHDMQAILALGVVPAHLWGLSTPPPQIDLVPPAATLVTAQLLHGGFGHLLGNVVALLFVGPPLEARVGALRLAAIFAVAGAIGLAVEAATTPGSSVPILGASASVAGLIGAVARRDPHGRVRLTVPRRGFRLRRLEVPILPLVAVWLVVQVAGIAFEQGEPVAFLAHAAGFVVGALLAGSDRRGPNVVELQERRRDRDG</sequence>
<keyword evidence="3 7" id="KW-0812">Transmembrane</keyword>
<feature type="transmembrane region" description="Helical" evidence="7">
    <location>
        <begin position="68"/>
        <end position="87"/>
    </location>
</feature>
<dbReference type="Gene3D" id="1.20.1540.10">
    <property type="entry name" value="Rhomboid-like"/>
    <property type="match status" value="1"/>
</dbReference>
<comment type="caution">
    <text evidence="9">The sequence shown here is derived from an EMBL/GenBank/DDBJ whole genome shotgun (WGS) entry which is preliminary data.</text>
</comment>
<feature type="transmembrane region" description="Helical" evidence="7">
    <location>
        <begin position="189"/>
        <end position="206"/>
    </location>
</feature>
<dbReference type="EMBL" id="BMZS01000002">
    <property type="protein sequence ID" value="GHD41841.1"/>
    <property type="molecule type" value="Genomic_DNA"/>
</dbReference>
<proteinExistence type="inferred from homology"/>
<dbReference type="GO" id="GO:0016020">
    <property type="term" value="C:membrane"/>
    <property type="evidence" value="ECO:0007669"/>
    <property type="project" value="UniProtKB-SubCell"/>
</dbReference>
<feature type="domain" description="Peptidase S54 rhomboid" evidence="8">
    <location>
        <begin position="62"/>
        <end position="205"/>
    </location>
</feature>
<evidence type="ECO:0000256" key="3">
    <source>
        <dbReference type="ARBA" id="ARBA00022692"/>
    </source>
</evidence>
<dbReference type="PANTHER" id="PTHR43731">
    <property type="entry name" value="RHOMBOID PROTEASE"/>
    <property type="match status" value="1"/>
</dbReference>
<feature type="transmembrane region" description="Helical" evidence="7">
    <location>
        <begin position="99"/>
        <end position="117"/>
    </location>
</feature>
<evidence type="ECO:0000256" key="7">
    <source>
        <dbReference type="SAM" id="Phobius"/>
    </source>
</evidence>
<organism evidence="9 10">
    <name type="scientific">Thalassobaculum fulvum</name>
    <dbReference type="NCBI Taxonomy" id="1633335"/>
    <lineage>
        <taxon>Bacteria</taxon>
        <taxon>Pseudomonadati</taxon>
        <taxon>Pseudomonadota</taxon>
        <taxon>Alphaproteobacteria</taxon>
        <taxon>Rhodospirillales</taxon>
        <taxon>Thalassobaculaceae</taxon>
        <taxon>Thalassobaculum</taxon>
    </lineage>
</organism>
<keyword evidence="5 7" id="KW-1133">Transmembrane helix</keyword>
<accession>A0A919CP91</accession>
<dbReference type="Pfam" id="PF01694">
    <property type="entry name" value="Rhomboid"/>
    <property type="match status" value="1"/>
</dbReference>
<dbReference type="Proteomes" id="UP000630353">
    <property type="component" value="Unassembled WGS sequence"/>
</dbReference>
<dbReference type="InterPro" id="IPR050925">
    <property type="entry name" value="Rhomboid_protease_S54"/>
</dbReference>
<evidence type="ECO:0000256" key="6">
    <source>
        <dbReference type="ARBA" id="ARBA00023136"/>
    </source>
</evidence>
<feature type="transmembrane region" description="Helical" evidence="7">
    <location>
        <begin position="123"/>
        <end position="141"/>
    </location>
</feature>
<protein>
    <recommendedName>
        <fullName evidence="8">Peptidase S54 rhomboid domain-containing protein</fullName>
    </recommendedName>
</protein>
<evidence type="ECO:0000256" key="4">
    <source>
        <dbReference type="ARBA" id="ARBA00022801"/>
    </source>
</evidence>
<keyword evidence="4" id="KW-0378">Hydrolase</keyword>
<dbReference type="SUPFAM" id="SSF144091">
    <property type="entry name" value="Rhomboid-like"/>
    <property type="match status" value="1"/>
</dbReference>
<keyword evidence="10" id="KW-1185">Reference proteome</keyword>
<evidence type="ECO:0000313" key="9">
    <source>
        <dbReference type="EMBL" id="GHD41841.1"/>
    </source>
</evidence>
<evidence type="ECO:0000256" key="2">
    <source>
        <dbReference type="ARBA" id="ARBA00009045"/>
    </source>
</evidence>
<dbReference type="InterPro" id="IPR035952">
    <property type="entry name" value="Rhomboid-like_sf"/>
</dbReference>
<dbReference type="AlphaFoldDB" id="A0A919CP91"/>
<evidence type="ECO:0000313" key="10">
    <source>
        <dbReference type="Proteomes" id="UP000630353"/>
    </source>
</evidence>